<reference evidence="3" key="1">
    <citation type="submission" date="2019-12" db="EMBL/GenBank/DDBJ databases">
        <authorList>
            <person name="Scholes J."/>
        </authorList>
    </citation>
    <scope>NUCLEOTIDE SEQUENCE</scope>
</reference>
<feature type="chain" id="PRO_5040433024" description="Reverse transcriptase zinc-binding domain-containing protein" evidence="1">
    <location>
        <begin position="22"/>
        <end position="191"/>
    </location>
</feature>
<dbReference type="EMBL" id="CACSLK010027831">
    <property type="protein sequence ID" value="CAA0831108.1"/>
    <property type="molecule type" value="Genomic_DNA"/>
</dbReference>
<evidence type="ECO:0000313" key="3">
    <source>
        <dbReference type="EMBL" id="CAA0831108.1"/>
    </source>
</evidence>
<dbReference type="OrthoDB" id="1422167at2759"/>
<feature type="signal peptide" evidence="1">
    <location>
        <begin position="1"/>
        <end position="21"/>
    </location>
</feature>
<dbReference type="AlphaFoldDB" id="A0A9N7RHP7"/>
<evidence type="ECO:0000256" key="1">
    <source>
        <dbReference type="SAM" id="SignalP"/>
    </source>
</evidence>
<dbReference type="Proteomes" id="UP001153555">
    <property type="component" value="Unassembled WGS sequence"/>
</dbReference>
<evidence type="ECO:0000259" key="2">
    <source>
        <dbReference type="Pfam" id="PF13966"/>
    </source>
</evidence>
<protein>
    <recommendedName>
        <fullName evidence="2">Reverse transcriptase zinc-binding domain-containing protein</fullName>
    </recommendedName>
</protein>
<sequence>MLPATILLCIAATLPPSPDLGHDIMYWGCSGDDRFTTSSAYNSLTRPQLENSGRIWKDVWSWSGPQRIRQFMWLVAKGRLLTNDERYRHHLAESATCVLCGAARETILHCLRDCRHANQTWRRLLPTYHHTSFFSLEVTDWLRHNIQNQLHVSSGKLVMYLRSHVMEHLARKKFIYLRKHRAEYSGTGDGN</sequence>
<accession>A0A9N7RHP7</accession>
<feature type="domain" description="Reverse transcriptase zinc-binding" evidence="2">
    <location>
        <begin position="35"/>
        <end position="121"/>
    </location>
</feature>
<keyword evidence="1" id="KW-0732">Signal</keyword>
<organism evidence="3 4">
    <name type="scientific">Striga hermonthica</name>
    <name type="common">Purple witchweed</name>
    <name type="synonym">Buchnera hermonthica</name>
    <dbReference type="NCBI Taxonomy" id="68872"/>
    <lineage>
        <taxon>Eukaryota</taxon>
        <taxon>Viridiplantae</taxon>
        <taxon>Streptophyta</taxon>
        <taxon>Embryophyta</taxon>
        <taxon>Tracheophyta</taxon>
        <taxon>Spermatophyta</taxon>
        <taxon>Magnoliopsida</taxon>
        <taxon>eudicotyledons</taxon>
        <taxon>Gunneridae</taxon>
        <taxon>Pentapetalae</taxon>
        <taxon>asterids</taxon>
        <taxon>lamiids</taxon>
        <taxon>Lamiales</taxon>
        <taxon>Orobanchaceae</taxon>
        <taxon>Buchnereae</taxon>
        <taxon>Striga</taxon>
    </lineage>
</organism>
<gene>
    <name evidence="3" type="ORF">SHERM_26491</name>
</gene>
<comment type="caution">
    <text evidence="3">The sequence shown here is derived from an EMBL/GenBank/DDBJ whole genome shotgun (WGS) entry which is preliminary data.</text>
</comment>
<dbReference type="Pfam" id="PF13966">
    <property type="entry name" value="zf-RVT"/>
    <property type="match status" value="1"/>
</dbReference>
<name>A0A9N7RHP7_STRHE</name>
<evidence type="ECO:0000313" key="4">
    <source>
        <dbReference type="Proteomes" id="UP001153555"/>
    </source>
</evidence>
<dbReference type="InterPro" id="IPR026960">
    <property type="entry name" value="RVT-Znf"/>
</dbReference>
<keyword evidence="4" id="KW-1185">Reference proteome</keyword>
<proteinExistence type="predicted"/>